<evidence type="ECO:0000256" key="6">
    <source>
        <dbReference type="ARBA" id="ARBA00022691"/>
    </source>
</evidence>
<organism evidence="8 9">
    <name type="scientific">Dendrosporobacter quercicolus</name>
    <dbReference type="NCBI Taxonomy" id="146817"/>
    <lineage>
        <taxon>Bacteria</taxon>
        <taxon>Bacillati</taxon>
        <taxon>Bacillota</taxon>
        <taxon>Negativicutes</taxon>
        <taxon>Selenomonadales</taxon>
        <taxon>Sporomusaceae</taxon>
        <taxon>Dendrosporobacter</taxon>
    </lineage>
</organism>
<gene>
    <name evidence="7" type="primary">rsmH</name>
    <name evidence="8" type="ORF">SAMN04488502_101661</name>
</gene>
<evidence type="ECO:0000256" key="3">
    <source>
        <dbReference type="ARBA" id="ARBA00022552"/>
    </source>
</evidence>
<dbReference type="PANTHER" id="PTHR11265:SF0">
    <property type="entry name" value="12S RRNA N4-METHYLCYTIDINE METHYLTRANSFERASE"/>
    <property type="match status" value="1"/>
</dbReference>
<evidence type="ECO:0000313" key="8">
    <source>
        <dbReference type="EMBL" id="SDL72443.1"/>
    </source>
</evidence>
<protein>
    <recommendedName>
        <fullName evidence="7">Ribosomal RNA small subunit methyltransferase H</fullName>
        <ecNumber evidence="7">2.1.1.199</ecNumber>
    </recommendedName>
    <alternativeName>
        <fullName evidence="7">16S rRNA m(4)C1402 methyltransferase</fullName>
    </alternativeName>
    <alternativeName>
        <fullName evidence="7">rRNA (cytosine-N(4)-)-methyltransferase RsmH</fullName>
    </alternativeName>
</protein>
<comment type="subcellular location">
    <subcellularLocation>
        <location evidence="7">Cytoplasm</location>
    </subcellularLocation>
</comment>
<dbReference type="GO" id="GO:0070475">
    <property type="term" value="P:rRNA base methylation"/>
    <property type="evidence" value="ECO:0007669"/>
    <property type="project" value="UniProtKB-UniRule"/>
</dbReference>
<dbReference type="Proteomes" id="UP000214880">
    <property type="component" value="Unassembled WGS sequence"/>
</dbReference>
<dbReference type="Gene3D" id="3.40.50.150">
    <property type="entry name" value="Vaccinia Virus protein VP39"/>
    <property type="match status" value="1"/>
</dbReference>
<dbReference type="EC" id="2.1.1.199" evidence="7"/>
<reference evidence="8 9" key="1">
    <citation type="submission" date="2016-10" db="EMBL/GenBank/DDBJ databases">
        <authorList>
            <person name="de Groot N.N."/>
        </authorList>
    </citation>
    <scope>NUCLEOTIDE SEQUENCE [LARGE SCALE GENOMIC DNA]</scope>
    <source>
        <strain evidence="8 9">DSM 1736</strain>
    </source>
</reference>
<dbReference type="Gene3D" id="1.10.150.170">
    <property type="entry name" value="Putative methyltransferase TM0872, insert domain"/>
    <property type="match status" value="1"/>
</dbReference>
<dbReference type="SUPFAM" id="SSF81799">
    <property type="entry name" value="Putative methyltransferase TM0872, insert domain"/>
    <property type="match status" value="1"/>
</dbReference>
<dbReference type="AlphaFoldDB" id="A0A1G9MEB0"/>
<feature type="binding site" evidence="7">
    <location>
        <position position="80"/>
    </location>
    <ligand>
        <name>S-adenosyl-L-methionine</name>
        <dbReference type="ChEBI" id="CHEBI:59789"/>
    </ligand>
</feature>
<dbReference type="InterPro" id="IPR002903">
    <property type="entry name" value="RsmH"/>
</dbReference>
<feature type="binding site" evidence="7">
    <location>
        <position position="108"/>
    </location>
    <ligand>
        <name>S-adenosyl-L-methionine</name>
        <dbReference type="ChEBI" id="CHEBI:59789"/>
    </ligand>
</feature>
<evidence type="ECO:0000256" key="5">
    <source>
        <dbReference type="ARBA" id="ARBA00022679"/>
    </source>
</evidence>
<keyword evidence="5 7" id="KW-0808">Transferase</keyword>
<comment type="function">
    <text evidence="7">Specifically methylates the N4 position of cytidine in position 1402 (C1402) of 16S rRNA.</text>
</comment>
<evidence type="ECO:0000256" key="1">
    <source>
        <dbReference type="ARBA" id="ARBA00010396"/>
    </source>
</evidence>
<dbReference type="HAMAP" id="MF_01007">
    <property type="entry name" value="16SrRNA_methyltr_H"/>
    <property type="match status" value="1"/>
</dbReference>
<comment type="similarity">
    <text evidence="1 7">Belongs to the methyltransferase superfamily. RsmH family.</text>
</comment>
<dbReference type="PANTHER" id="PTHR11265">
    <property type="entry name" value="S-ADENOSYL-METHYLTRANSFERASE MRAW"/>
    <property type="match status" value="1"/>
</dbReference>
<name>A0A1G9MEB0_9FIRM</name>
<dbReference type="InterPro" id="IPR023397">
    <property type="entry name" value="SAM-dep_MeTrfase_MraW_recog"/>
</dbReference>
<dbReference type="PIRSF" id="PIRSF004486">
    <property type="entry name" value="MraW"/>
    <property type="match status" value="1"/>
</dbReference>
<keyword evidence="2 7" id="KW-0963">Cytoplasm</keyword>
<dbReference type="Pfam" id="PF01795">
    <property type="entry name" value="Methyltransf_5"/>
    <property type="match status" value="1"/>
</dbReference>
<feature type="binding site" evidence="7">
    <location>
        <begin position="33"/>
        <end position="35"/>
    </location>
    <ligand>
        <name>S-adenosyl-L-methionine</name>
        <dbReference type="ChEBI" id="CHEBI:59789"/>
    </ligand>
</feature>
<evidence type="ECO:0000313" key="9">
    <source>
        <dbReference type="Proteomes" id="UP000214880"/>
    </source>
</evidence>
<dbReference type="GO" id="GO:0005737">
    <property type="term" value="C:cytoplasm"/>
    <property type="evidence" value="ECO:0007669"/>
    <property type="project" value="UniProtKB-SubCell"/>
</dbReference>
<evidence type="ECO:0000256" key="4">
    <source>
        <dbReference type="ARBA" id="ARBA00022603"/>
    </source>
</evidence>
<proteinExistence type="inferred from homology"/>
<dbReference type="InterPro" id="IPR029063">
    <property type="entry name" value="SAM-dependent_MTases_sf"/>
</dbReference>
<dbReference type="GO" id="GO:0071424">
    <property type="term" value="F:rRNA (cytosine-N4-)-methyltransferase activity"/>
    <property type="evidence" value="ECO:0007669"/>
    <property type="project" value="UniProtKB-UniRule"/>
</dbReference>
<keyword evidence="3 7" id="KW-0698">rRNA processing</keyword>
<feature type="binding site" evidence="7">
    <location>
        <position position="101"/>
    </location>
    <ligand>
        <name>S-adenosyl-L-methionine</name>
        <dbReference type="ChEBI" id="CHEBI:59789"/>
    </ligand>
</feature>
<dbReference type="RefSeq" id="WP_092068227.1">
    <property type="nucleotide sequence ID" value="NZ_FNHB01000001.1"/>
</dbReference>
<accession>A0A1G9MEB0</accession>
<keyword evidence="4 7" id="KW-0489">Methyltransferase</keyword>
<dbReference type="OrthoDB" id="9806637at2"/>
<evidence type="ECO:0000256" key="7">
    <source>
        <dbReference type="HAMAP-Rule" id="MF_01007"/>
    </source>
</evidence>
<dbReference type="EMBL" id="FNHB01000001">
    <property type="protein sequence ID" value="SDL72443.1"/>
    <property type="molecule type" value="Genomic_DNA"/>
</dbReference>
<dbReference type="STRING" id="146817.SAMN04488502_101661"/>
<feature type="binding site" evidence="7">
    <location>
        <position position="53"/>
    </location>
    <ligand>
        <name>S-adenosyl-L-methionine</name>
        <dbReference type="ChEBI" id="CHEBI:59789"/>
    </ligand>
</feature>
<evidence type="ECO:0000256" key="2">
    <source>
        <dbReference type="ARBA" id="ARBA00022490"/>
    </source>
</evidence>
<sequence>MEFHHISVLWEETLAALVKNPEGTYVDCTLGGGGHAGGIVERLTLNGHFIGIDQDPAAINAGKARLAKAECQVDIVNSNFSNIRQVLADLQVEAVDGILFDLGVSSHQLDAAERGFSYMQDAPLDMRMNPEHGFSAFHVVNQYSEAELTKILYTYGEERWAKRIARFIVEARKNSAIGTTGQLVDIIKKAIPAAARREGPHPAKRTFQAIRIEVNQELGVLKDAFTAACSLLKPGGRLCIITFHSLEDRIAKQTLQGLAKACICPPQLPVCRCENKAQLKILGKPVAASMDEVAQNPRARSAKLRVAEKL</sequence>
<keyword evidence="6 7" id="KW-0949">S-adenosyl-L-methionine</keyword>
<comment type="catalytic activity">
    <reaction evidence="7">
        <text>cytidine(1402) in 16S rRNA + S-adenosyl-L-methionine = N(4)-methylcytidine(1402) in 16S rRNA + S-adenosyl-L-homocysteine + H(+)</text>
        <dbReference type="Rhea" id="RHEA:42928"/>
        <dbReference type="Rhea" id="RHEA-COMP:10286"/>
        <dbReference type="Rhea" id="RHEA-COMP:10287"/>
        <dbReference type="ChEBI" id="CHEBI:15378"/>
        <dbReference type="ChEBI" id="CHEBI:57856"/>
        <dbReference type="ChEBI" id="CHEBI:59789"/>
        <dbReference type="ChEBI" id="CHEBI:74506"/>
        <dbReference type="ChEBI" id="CHEBI:82748"/>
        <dbReference type="EC" id="2.1.1.199"/>
    </reaction>
</comment>
<dbReference type="NCBIfam" id="TIGR00006">
    <property type="entry name" value="16S rRNA (cytosine(1402)-N(4))-methyltransferase RsmH"/>
    <property type="match status" value="1"/>
</dbReference>
<keyword evidence="9" id="KW-1185">Reference proteome</keyword>
<dbReference type="FunFam" id="1.10.150.170:FF:000001">
    <property type="entry name" value="Ribosomal RNA small subunit methyltransferase H"/>
    <property type="match status" value="1"/>
</dbReference>
<dbReference type="SUPFAM" id="SSF53335">
    <property type="entry name" value="S-adenosyl-L-methionine-dependent methyltransferases"/>
    <property type="match status" value="1"/>
</dbReference>